<reference evidence="10 11" key="1">
    <citation type="submission" date="2017-07" db="EMBL/GenBank/DDBJ databases">
        <title>Fictibacillus sp. nov. GDSW-R2A3 Genome sequencing and assembly.</title>
        <authorList>
            <person name="Mayilraj S."/>
        </authorList>
    </citation>
    <scope>NUCLEOTIDE SEQUENCE [LARGE SCALE GENOMIC DNA]</scope>
    <source>
        <strain evidence="10 11">GDSW-R2A3</strain>
    </source>
</reference>
<evidence type="ECO:0000256" key="7">
    <source>
        <dbReference type="ARBA" id="ARBA00022997"/>
    </source>
</evidence>
<evidence type="ECO:0000256" key="8">
    <source>
        <dbReference type="ARBA" id="ARBA00023049"/>
    </source>
</evidence>
<evidence type="ECO:0000313" key="10">
    <source>
        <dbReference type="EMBL" id="OYD58263.1"/>
    </source>
</evidence>
<dbReference type="Pfam" id="PF01546">
    <property type="entry name" value="Peptidase_M20"/>
    <property type="match status" value="1"/>
</dbReference>
<gene>
    <name evidence="10" type="ORF">CGZ90_10305</name>
</gene>
<sequence>MQNVNWKDEVNKRQEDLLHDTKKMLQIKSILDEENAVEGAPFGTKVKEALDFLLDLGSSSGMKVKNLDGYAGHLEIGEGDDLIGVLCHIDVVPEGDGWSVDPFGGEVKEGKIFARGAIDDKGPTMAAFYGMKIIQELKLPLSKRVRLIIGADEESDWRCVDHYFKHEEMPSMGFAPDADFPIINAEKGIIDVMLSLQAEAAEVSDGSLLLSFSSGRRLNMVPDAADASIQTEDAESVLQAFSAFLKEENLQGNGSSEGGTVKLRLEGVSAHGSTPEQGVNAGTKLARFLSKYVVSGSGAVFIQLVSEGLSEDHYGMKLGIDEEDEASGKLTVNPGMMEYNHDKEAKVGLNIRFPVTHKGEKTIEKLKNNVKEDGWNVFVKENKAPNYVEESHVLVQTLKKVYEEQTGKEGELIAIGGGTYARSLKAGVAFGALFPGRKDVAHQKDEHMFVDDLFQAAAIYAQAIYELAK</sequence>
<dbReference type="PROSITE" id="PS00759">
    <property type="entry name" value="ARGE_DAPE_CPG2_2"/>
    <property type="match status" value="1"/>
</dbReference>
<keyword evidence="4" id="KW-0479">Metal-binding</keyword>
<evidence type="ECO:0000256" key="5">
    <source>
        <dbReference type="ARBA" id="ARBA00022801"/>
    </source>
</evidence>
<dbReference type="InterPro" id="IPR050072">
    <property type="entry name" value="Peptidase_M20A"/>
</dbReference>
<accession>A0A235FBF7</accession>
<dbReference type="GO" id="GO:0006526">
    <property type="term" value="P:L-arginine biosynthetic process"/>
    <property type="evidence" value="ECO:0007669"/>
    <property type="project" value="TreeGrafter"/>
</dbReference>
<dbReference type="InterPro" id="IPR001261">
    <property type="entry name" value="ArgE/DapE_CS"/>
</dbReference>
<keyword evidence="5" id="KW-0378">Hydrolase</keyword>
<keyword evidence="6" id="KW-0862">Zinc</keyword>
<dbReference type="GO" id="GO:0006508">
    <property type="term" value="P:proteolysis"/>
    <property type="evidence" value="ECO:0007669"/>
    <property type="project" value="UniProtKB-KW"/>
</dbReference>
<dbReference type="PANTHER" id="PTHR43808">
    <property type="entry name" value="ACETYLORNITHINE DEACETYLASE"/>
    <property type="match status" value="1"/>
</dbReference>
<evidence type="ECO:0000256" key="3">
    <source>
        <dbReference type="ARBA" id="ARBA00022670"/>
    </source>
</evidence>
<evidence type="ECO:0000256" key="1">
    <source>
        <dbReference type="ARBA" id="ARBA00001947"/>
    </source>
</evidence>
<keyword evidence="8" id="KW-0482">Metalloprotease</keyword>
<dbReference type="InterPro" id="IPR002933">
    <property type="entry name" value="Peptidase_M20"/>
</dbReference>
<dbReference type="OrthoDB" id="9761532at2"/>
<dbReference type="PANTHER" id="PTHR43808:SF31">
    <property type="entry name" value="N-ACETYL-L-CITRULLINE DEACETYLASE"/>
    <property type="match status" value="1"/>
</dbReference>
<dbReference type="InterPro" id="IPR010964">
    <property type="entry name" value="M20A_pepV-rel"/>
</dbReference>
<dbReference type="SUPFAM" id="SSF53187">
    <property type="entry name" value="Zn-dependent exopeptidases"/>
    <property type="match status" value="1"/>
</dbReference>
<dbReference type="RefSeq" id="WP_094252404.1">
    <property type="nucleotide sequence ID" value="NZ_JBHLXL010000001.1"/>
</dbReference>
<proteinExistence type="inferred from homology"/>
<comment type="caution">
    <text evidence="10">The sequence shown here is derived from an EMBL/GenBank/DDBJ whole genome shotgun (WGS) entry which is preliminary data.</text>
</comment>
<dbReference type="GO" id="GO:0008777">
    <property type="term" value="F:acetylornithine deacetylase activity"/>
    <property type="evidence" value="ECO:0007669"/>
    <property type="project" value="TreeGrafter"/>
</dbReference>
<evidence type="ECO:0000256" key="2">
    <source>
        <dbReference type="ARBA" id="ARBA00006247"/>
    </source>
</evidence>
<dbReference type="Pfam" id="PF07687">
    <property type="entry name" value="M20_dimer"/>
    <property type="match status" value="1"/>
</dbReference>
<dbReference type="SUPFAM" id="SSF55031">
    <property type="entry name" value="Bacterial exopeptidase dimerisation domain"/>
    <property type="match status" value="1"/>
</dbReference>
<evidence type="ECO:0000256" key="4">
    <source>
        <dbReference type="ARBA" id="ARBA00022723"/>
    </source>
</evidence>
<evidence type="ECO:0000259" key="9">
    <source>
        <dbReference type="Pfam" id="PF07687"/>
    </source>
</evidence>
<dbReference type="GO" id="GO:0016805">
    <property type="term" value="F:dipeptidase activity"/>
    <property type="evidence" value="ECO:0007669"/>
    <property type="project" value="UniProtKB-KW"/>
</dbReference>
<comment type="similarity">
    <text evidence="2">Belongs to the peptidase M20A family.</text>
</comment>
<keyword evidence="11" id="KW-1185">Reference proteome</keyword>
<protein>
    <submittedName>
        <fullName evidence="10">Dipeptidase PepV</fullName>
    </submittedName>
</protein>
<keyword evidence="3" id="KW-0645">Protease</keyword>
<dbReference type="GO" id="GO:0008270">
    <property type="term" value="F:zinc ion binding"/>
    <property type="evidence" value="ECO:0007669"/>
    <property type="project" value="InterPro"/>
</dbReference>
<dbReference type="CDD" id="cd03888">
    <property type="entry name" value="M20_PepV"/>
    <property type="match status" value="1"/>
</dbReference>
<dbReference type="GO" id="GO:0008237">
    <property type="term" value="F:metallopeptidase activity"/>
    <property type="evidence" value="ECO:0007669"/>
    <property type="project" value="UniProtKB-KW"/>
</dbReference>
<dbReference type="NCBIfam" id="NF005591">
    <property type="entry name" value="PRK07318.1"/>
    <property type="match status" value="1"/>
</dbReference>
<organism evidence="10 11">
    <name type="scientific">Fictibacillus aquaticus</name>
    <dbReference type="NCBI Taxonomy" id="2021314"/>
    <lineage>
        <taxon>Bacteria</taxon>
        <taxon>Bacillati</taxon>
        <taxon>Bacillota</taxon>
        <taxon>Bacilli</taxon>
        <taxon>Bacillales</taxon>
        <taxon>Fictibacillaceae</taxon>
        <taxon>Fictibacillus</taxon>
    </lineage>
</organism>
<keyword evidence="7" id="KW-0224">Dipeptidase</keyword>
<dbReference type="EMBL" id="NOII01000002">
    <property type="protein sequence ID" value="OYD58263.1"/>
    <property type="molecule type" value="Genomic_DNA"/>
</dbReference>
<dbReference type="Gene3D" id="3.30.70.360">
    <property type="match status" value="2"/>
</dbReference>
<name>A0A235FBF7_9BACL</name>
<feature type="domain" description="Peptidase M20 dimerisation" evidence="9">
    <location>
        <begin position="260"/>
        <end position="372"/>
    </location>
</feature>
<dbReference type="AlphaFoldDB" id="A0A235FBF7"/>
<dbReference type="Proteomes" id="UP000215059">
    <property type="component" value="Unassembled WGS sequence"/>
</dbReference>
<dbReference type="NCBIfam" id="TIGR01887">
    <property type="entry name" value="dipeptidaselike"/>
    <property type="match status" value="1"/>
</dbReference>
<dbReference type="Gene3D" id="3.40.630.10">
    <property type="entry name" value="Zn peptidases"/>
    <property type="match status" value="1"/>
</dbReference>
<comment type="cofactor">
    <cofactor evidence="1">
        <name>Zn(2+)</name>
        <dbReference type="ChEBI" id="CHEBI:29105"/>
    </cofactor>
</comment>
<dbReference type="InterPro" id="IPR036264">
    <property type="entry name" value="Bact_exopeptidase_dim_dom"/>
</dbReference>
<evidence type="ECO:0000313" key="11">
    <source>
        <dbReference type="Proteomes" id="UP000215059"/>
    </source>
</evidence>
<evidence type="ECO:0000256" key="6">
    <source>
        <dbReference type="ARBA" id="ARBA00022833"/>
    </source>
</evidence>
<dbReference type="InterPro" id="IPR011650">
    <property type="entry name" value="Peptidase_M20_dimer"/>
</dbReference>